<evidence type="ECO:0000256" key="1">
    <source>
        <dbReference type="SAM" id="MobiDB-lite"/>
    </source>
</evidence>
<keyword evidence="5" id="KW-1185">Reference proteome</keyword>
<evidence type="ECO:0000313" key="5">
    <source>
        <dbReference type="Proteomes" id="UP000541109"/>
    </source>
</evidence>
<reference evidence="4 5" key="1">
    <citation type="submission" date="2020-07" db="EMBL/GenBank/DDBJ databases">
        <title>Stappia sp., F7233, whole genome shotgun sequencing project.</title>
        <authorList>
            <person name="Jiang S."/>
            <person name="Liu Z.W."/>
            <person name="Du Z.J."/>
        </authorList>
    </citation>
    <scope>NUCLEOTIDE SEQUENCE [LARGE SCALE GENOMIC DNA]</scope>
    <source>
        <strain evidence="4 5">F7233</strain>
    </source>
</reference>
<name>A0A839AK63_9HYPH</name>
<dbReference type="RefSeq" id="WP_182168275.1">
    <property type="nucleotide sequence ID" value="NZ_JACFXV010000067.1"/>
</dbReference>
<feature type="compositionally biased region" description="Basic and acidic residues" evidence="1">
    <location>
        <begin position="160"/>
        <end position="171"/>
    </location>
</feature>
<evidence type="ECO:0000313" key="4">
    <source>
        <dbReference type="EMBL" id="MBA5779456.1"/>
    </source>
</evidence>
<gene>
    <name evidence="4" type="ORF">H2509_20180</name>
</gene>
<dbReference type="Pfam" id="PF05239">
    <property type="entry name" value="PRC"/>
    <property type="match status" value="1"/>
</dbReference>
<comment type="caution">
    <text evidence="4">The sequence shown here is derived from an EMBL/GenBank/DDBJ whole genome shotgun (WGS) entry which is preliminary data.</text>
</comment>
<evidence type="ECO:0000259" key="3">
    <source>
        <dbReference type="Pfam" id="PF05239"/>
    </source>
</evidence>
<dbReference type="Proteomes" id="UP000541109">
    <property type="component" value="Unassembled WGS sequence"/>
</dbReference>
<dbReference type="AlphaFoldDB" id="A0A839AK63"/>
<feature type="region of interest" description="Disordered" evidence="1">
    <location>
        <begin position="160"/>
        <end position="189"/>
    </location>
</feature>
<dbReference type="SUPFAM" id="SSF50346">
    <property type="entry name" value="PRC-barrel domain"/>
    <property type="match status" value="1"/>
</dbReference>
<organism evidence="4 5">
    <name type="scientific">Stappia albiluteola</name>
    <dbReference type="NCBI Taxonomy" id="2758565"/>
    <lineage>
        <taxon>Bacteria</taxon>
        <taxon>Pseudomonadati</taxon>
        <taxon>Pseudomonadota</taxon>
        <taxon>Alphaproteobacteria</taxon>
        <taxon>Hyphomicrobiales</taxon>
        <taxon>Stappiaceae</taxon>
        <taxon>Stappia</taxon>
    </lineage>
</organism>
<keyword evidence="2" id="KW-0732">Signal</keyword>
<dbReference type="InterPro" id="IPR027275">
    <property type="entry name" value="PRC-brl_dom"/>
</dbReference>
<feature type="signal peptide" evidence="2">
    <location>
        <begin position="1"/>
        <end position="22"/>
    </location>
</feature>
<evidence type="ECO:0000256" key="2">
    <source>
        <dbReference type="SAM" id="SignalP"/>
    </source>
</evidence>
<dbReference type="InterPro" id="IPR011033">
    <property type="entry name" value="PRC_barrel-like_sf"/>
</dbReference>
<protein>
    <submittedName>
        <fullName evidence="4">PRC-barrel domain-containing protein</fullName>
    </submittedName>
</protein>
<dbReference type="PANTHER" id="PTHR36505">
    <property type="entry name" value="BLR1072 PROTEIN"/>
    <property type="match status" value="1"/>
</dbReference>
<dbReference type="Gene3D" id="2.30.30.240">
    <property type="entry name" value="PRC-barrel domain"/>
    <property type="match status" value="1"/>
</dbReference>
<accession>A0A839AK63</accession>
<feature type="chain" id="PRO_5032958661" evidence="2">
    <location>
        <begin position="23"/>
        <end position="189"/>
    </location>
</feature>
<dbReference type="PANTHER" id="PTHR36505:SF1">
    <property type="entry name" value="BLR1072 PROTEIN"/>
    <property type="match status" value="1"/>
</dbReference>
<dbReference type="EMBL" id="JACFXV010000067">
    <property type="protein sequence ID" value="MBA5779456.1"/>
    <property type="molecule type" value="Genomic_DNA"/>
</dbReference>
<sequence length="189" mass="19884">MMRQMFLTSVVSLAFAVAPAFAEETTPMQQGTGPAEAATASPQAATAAQMQDLGFLTQQENGQWLANSYIGQPVTNSEQEVLGDVADLLIGPNGEVTGALVSIGGFLGIGEKIVALPFDALVRIEDGSGTPRLLLAASSDQLENAPEFMTLAAVREAEELERMQREAERQQTEPATVPAPAPNEGTPTQ</sequence>
<feature type="domain" description="PRC-barrel" evidence="3">
    <location>
        <begin position="66"/>
        <end position="126"/>
    </location>
</feature>
<proteinExistence type="predicted"/>